<keyword evidence="3" id="KW-1185">Reference proteome</keyword>
<protein>
    <submittedName>
        <fullName evidence="2">Uncharacterized protein</fullName>
    </submittedName>
</protein>
<dbReference type="RefSeq" id="XP_007290673.1">
    <property type="nucleotide sequence ID" value="XM_007290611.1"/>
</dbReference>
<feature type="chain" id="PRO_5003855122" evidence="1">
    <location>
        <begin position="24"/>
        <end position="206"/>
    </location>
</feature>
<reference evidence="2 3" key="1">
    <citation type="journal article" date="2012" name="BMC Genomics">
        <title>Sequencing the genome of Marssonina brunnea reveals fungus-poplar co-evolution.</title>
        <authorList>
            <person name="Zhu S."/>
            <person name="Cao Y.-Z."/>
            <person name="Jiang C."/>
            <person name="Tan B.-Y."/>
            <person name="Wang Z."/>
            <person name="Feng S."/>
            <person name="Zhang L."/>
            <person name="Su X.-H."/>
            <person name="Brejova B."/>
            <person name="Vinar T."/>
            <person name="Xu M."/>
            <person name="Wang M.-X."/>
            <person name="Zhang S.-G."/>
            <person name="Huang M.-R."/>
            <person name="Wu R."/>
            <person name="Zhou Y."/>
        </authorList>
    </citation>
    <scope>NUCLEOTIDE SEQUENCE [LARGE SCALE GENOMIC DNA]</scope>
    <source>
        <strain evidence="2 3">MB_m1</strain>
    </source>
</reference>
<dbReference type="AlphaFoldDB" id="K1X3E8"/>
<dbReference type="eggNOG" id="ENOG502SUI0">
    <property type="taxonomic scope" value="Eukaryota"/>
</dbReference>
<evidence type="ECO:0000313" key="3">
    <source>
        <dbReference type="Proteomes" id="UP000006753"/>
    </source>
</evidence>
<dbReference type="InterPro" id="IPR045564">
    <property type="entry name" value="DUF5910"/>
</dbReference>
<accession>K1X3E8</accession>
<organism evidence="2 3">
    <name type="scientific">Marssonina brunnea f. sp. multigermtubi (strain MB_m1)</name>
    <name type="common">Marssonina leaf spot fungus</name>
    <dbReference type="NCBI Taxonomy" id="1072389"/>
    <lineage>
        <taxon>Eukaryota</taxon>
        <taxon>Fungi</taxon>
        <taxon>Dikarya</taxon>
        <taxon>Ascomycota</taxon>
        <taxon>Pezizomycotina</taxon>
        <taxon>Leotiomycetes</taxon>
        <taxon>Helotiales</taxon>
        <taxon>Drepanopezizaceae</taxon>
        <taxon>Drepanopeziza</taxon>
    </lineage>
</organism>
<keyword evidence="1" id="KW-0732">Signal</keyword>
<proteinExistence type="predicted"/>
<dbReference type="KEGG" id="mbe:MBM_02784"/>
<gene>
    <name evidence="2" type="ORF">MBM_02784</name>
</gene>
<dbReference type="InParanoid" id="K1X3E8"/>
<dbReference type="EMBL" id="JH921431">
    <property type="protein sequence ID" value="EKD19547.1"/>
    <property type="molecule type" value="Genomic_DNA"/>
</dbReference>
<dbReference type="GeneID" id="18758719"/>
<feature type="signal peptide" evidence="1">
    <location>
        <begin position="1"/>
        <end position="23"/>
    </location>
</feature>
<name>K1X3E8_MARBU</name>
<evidence type="ECO:0000256" key="1">
    <source>
        <dbReference type="SAM" id="SignalP"/>
    </source>
</evidence>
<dbReference type="Pfam" id="PF19287">
    <property type="entry name" value="DUF5910"/>
    <property type="match status" value="1"/>
</dbReference>
<evidence type="ECO:0000313" key="2">
    <source>
        <dbReference type="EMBL" id="EKD19547.1"/>
    </source>
</evidence>
<sequence>MLQSKSILATLLALGLFFNGAQAMLDFEFLKRQMVVGYASVPRELAVWINERNFPYPEHPSRELGEGFSLVNDPGKLQRVGREEDWYCVVKGSKRRIRRAGKLYIPNTYTSQETGEEIDLWKANEHDIMTYSVTFKSLKEPFDAFRFAWAPSSNDRLQMLIPKRTIQSIDMKLWAQCFETLAELRAFSSEIVPWFDPKKWKIVGVS</sequence>
<dbReference type="OrthoDB" id="10434819at2759"/>
<dbReference type="HOGENOM" id="CLU_091777_0_1_1"/>
<dbReference type="Proteomes" id="UP000006753">
    <property type="component" value="Unassembled WGS sequence"/>
</dbReference>